<gene>
    <name evidence="1" type="ORF">PVAP13_8NG254700</name>
</gene>
<comment type="caution">
    <text evidence="1">The sequence shown here is derived from an EMBL/GenBank/DDBJ whole genome shotgun (WGS) entry which is preliminary data.</text>
</comment>
<accession>A0A8T0P6M5</accession>
<protein>
    <submittedName>
        <fullName evidence="1">Uncharacterized protein</fullName>
    </submittedName>
</protein>
<dbReference type="AlphaFoldDB" id="A0A8T0P6M5"/>
<organism evidence="1 2">
    <name type="scientific">Panicum virgatum</name>
    <name type="common">Blackwell switchgrass</name>
    <dbReference type="NCBI Taxonomy" id="38727"/>
    <lineage>
        <taxon>Eukaryota</taxon>
        <taxon>Viridiplantae</taxon>
        <taxon>Streptophyta</taxon>
        <taxon>Embryophyta</taxon>
        <taxon>Tracheophyta</taxon>
        <taxon>Spermatophyta</taxon>
        <taxon>Magnoliopsida</taxon>
        <taxon>Liliopsida</taxon>
        <taxon>Poales</taxon>
        <taxon>Poaceae</taxon>
        <taxon>PACMAD clade</taxon>
        <taxon>Panicoideae</taxon>
        <taxon>Panicodae</taxon>
        <taxon>Paniceae</taxon>
        <taxon>Panicinae</taxon>
        <taxon>Panicum</taxon>
        <taxon>Panicum sect. Hiantes</taxon>
    </lineage>
</organism>
<keyword evidence="2" id="KW-1185">Reference proteome</keyword>
<reference evidence="1" key="1">
    <citation type="submission" date="2020-05" db="EMBL/GenBank/DDBJ databases">
        <title>WGS assembly of Panicum virgatum.</title>
        <authorList>
            <person name="Lovell J.T."/>
            <person name="Jenkins J."/>
            <person name="Shu S."/>
            <person name="Juenger T.E."/>
            <person name="Schmutz J."/>
        </authorList>
    </citation>
    <scope>NUCLEOTIDE SEQUENCE</scope>
    <source>
        <strain evidence="1">AP13</strain>
    </source>
</reference>
<proteinExistence type="predicted"/>
<evidence type="ECO:0000313" key="1">
    <source>
        <dbReference type="EMBL" id="KAG2557403.1"/>
    </source>
</evidence>
<dbReference type="EMBL" id="CM029052">
    <property type="protein sequence ID" value="KAG2557403.1"/>
    <property type="molecule type" value="Genomic_DNA"/>
</dbReference>
<evidence type="ECO:0000313" key="2">
    <source>
        <dbReference type="Proteomes" id="UP000823388"/>
    </source>
</evidence>
<dbReference type="Proteomes" id="UP000823388">
    <property type="component" value="Chromosome 8N"/>
</dbReference>
<name>A0A8T0P6M5_PANVG</name>
<sequence>MIHRAATHQEKYGKRSRQLQQKVGREKFCSSTKNFGPSFDQFLGAALFPMTSSWGDFCALPAVVLQDIAGKVSLQSSSSGFNKAANRRFV</sequence>